<dbReference type="Gene3D" id="2.40.170.20">
    <property type="entry name" value="TonB-dependent receptor, beta-barrel domain"/>
    <property type="match status" value="1"/>
</dbReference>
<dbReference type="GO" id="GO:0015344">
    <property type="term" value="F:siderophore uptake transmembrane transporter activity"/>
    <property type="evidence" value="ECO:0007669"/>
    <property type="project" value="TreeGrafter"/>
</dbReference>
<dbReference type="Pfam" id="PF07715">
    <property type="entry name" value="Plug"/>
    <property type="match status" value="1"/>
</dbReference>
<evidence type="ECO:0000256" key="7">
    <source>
        <dbReference type="ARBA" id="ARBA00023136"/>
    </source>
</evidence>
<dbReference type="InterPro" id="IPR036942">
    <property type="entry name" value="Beta-barrel_TonB_sf"/>
</dbReference>
<dbReference type="InterPro" id="IPR037066">
    <property type="entry name" value="Plug_dom_sf"/>
</dbReference>
<sequence>MLGGVFAVSSLNSYSQSSSQQTVVVTGSRFEENLNEVPANVTVITRDEIANSTSQNIPDVLSQIGGLNVRSTNGGQLNLDATVDMGGYGATASSNTLVLVDGQRINPIDSGNVNWESVPIDSIERIEILRGGASVQYGNGAVGGVINIITNGNRAKLNQASISYGSFGTTIGNAIVRDSVDKTTYQVTANTSNSNGWRQNSAANAYSFDGKITQSFGGIDKIYTDLFYAYTNAQNPGGVVGEVGSGNPQAPKFNNVGANTTVSNSGIRFGGTKELSSQNIAELDGYYSNKSTFFYTPYYDSTAAIGVGNYGAGNSNLNGWTMNLSPRFKSTFNGFGSGILGYEFNQSSQGGYNAYSPNTYAAMLAANKIKNPSSTEQGTQSASQLNQSIYGILKLVLVESVDFSGGFRHQTQSATAYDNSLTTAYNSNAGKNASKTFSANAGDVALNYNYQKNQRIYIKWNQSYRFPNIDEYWGWDQATYNRAFSGILKPQTTQAYEIGGDWLIGNLKLHGAAFSSVTQNEIRYDVDSGNNINSDYYINRRGINLDASSSLTNRLTLAAGGQFQNSVYANGPYAGYAVALAPNLLLNARANYAVDSNWSLGGVVNFVSSQRYDTGVSAWTDYNSLSQMPAYTTGDVFVNYAEKQWDVKFIVKNVGNAHYATTGGYAFITNASGASGYNYYYYPSDGRSVFLTAKYSFN</sequence>
<evidence type="ECO:0000256" key="5">
    <source>
        <dbReference type="ARBA" id="ARBA00022692"/>
    </source>
</evidence>
<keyword evidence="9 10" id="KW-0998">Cell outer membrane</keyword>
<dbReference type="InterPro" id="IPR012910">
    <property type="entry name" value="Plug_dom"/>
</dbReference>
<dbReference type="GO" id="GO:0044718">
    <property type="term" value="P:siderophore transmembrane transport"/>
    <property type="evidence" value="ECO:0007669"/>
    <property type="project" value="TreeGrafter"/>
</dbReference>
<comment type="subcellular location">
    <subcellularLocation>
        <location evidence="1 10">Cell outer membrane</location>
        <topology evidence="1 10">Multi-pass membrane protein</topology>
    </subcellularLocation>
</comment>
<dbReference type="KEGG" id="ptrp:DCO17_03790"/>
<dbReference type="Gene3D" id="2.170.130.10">
    <property type="entry name" value="TonB-dependent receptor, plug domain"/>
    <property type="match status" value="1"/>
</dbReference>
<evidence type="ECO:0000313" key="14">
    <source>
        <dbReference type="EMBL" id="QKM65669.1"/>
    </source>
</evidence>
<gene>
    <name evidence="14" type="ORF">DCO17_03790</name>
</gene>
<evidence type="ECO:0000313" key="15">
    <source>
        <dbReference type="Proteomes" id="UP000503312"/>
    </source>
</evidence>
<organism evidence="14 15">
    <name type="scientific">Polynucleobacter tropicus</name>
    <dbReference type="NCBI Taxonomy" id="1743174"/>
    <lineage>
        <taxon>Bacteria</taxon>
        <taxon>Pseudomonadati</taxon>
        <taxon>Pseudomonadota</taxon>
        <taxon>Betaproteobacteria</taxon>
        <taxon>Burkholderiales</taxon>
        <taxon>Burkholderiaceae</taxon>
        <taxon>Polynucleobacter</taxon>
    </lineage>
</organism>
<keyword evidence="15" id="KW-1185">Reference proteome</keyword>
<evidence type="ECO:0000256" key="11">
    <source>
        <dbReference type="RuleBase" id="RU003357"/>
    </source>
</evidence>
<dbReference type="Proteomes" id="UP000503312">
    <property type="component" value="Chromosome"/>
</dbReference>
<evidence type="ECO:0000259" key="12">
    <source>
        <dbReference type="Pfam" id="PF00593"/>
    </source>
</evidence>
<feature type="domain" description="TonB-dependent receptor plug" evidence="13">
    <location>
        <begin position="34"/>
        <end position="145"/>
    </location>
</feature>
<keyword evidence="6 11" id="KW-0798">TonB box</keyword>
<feature type="domain" description="TonB-dependent receptor-like beta-barrel" evidence="12">
    <location>
        <begin position="226"/>
        <end position="654"/>
    </location>
</feature>
<keyword evidence="5 10" id="KW-0812">Transmembrane</keyword>
<evidence type="ECO:0000256" key="1">
    <source>
        <dbReference type="ARBA" id="ARBA00004571"/>
    </source>
</evidence>
<reference evidence="14 15" key="1">
    <citation type="submission" date="2018-04" db="EMBL/GenBank/DDBJ databases">
        <title>Polynucleobacter sp. UH21B genome.</title>
        <authorList>
            <person name="Hahn M.W."/>
        </authorList>
    </citation>
    <scope>NUCLEOTIDE SEQUENCE [LARGE SCALE GENOMIC DNA]</scope>
    <source>
        <strain evidence="14 15">MWH-UH21B</strain>
    </source>
</reference>
<protein>
    <submittedName>
        <fullName evidence="14">TonB-dependent receptor</fullName>
    </submittedName>
</protein>
<dbReference type="InterPro" id="IPR039426">
    <property type="entry name" value="TonB-dep_rcpt-like"/>
</dbReference>
<evidence type="ECO:0000256" key="3">
    <source>
        <dbReference type="ARBA" id="ARBA00022448"/>
    </source>
</evidence>
<dbReference type="PANTHER" id="PTHR30069:SF27">
    <property type="entry name" value="BLL4766 PROTEIN"/>
    <property type="match status" value="1"/>
</dbReference>
<accession>A0A6M9PY45</accession>
<dbReference type="InterPro" id="IPR000531">
    <property type="entry name" value="Beta-barrel_TonB"/>
</dbReference>
<evidence type="ECO:0000256" key="4">
    <source>
        <dbReference type="ARBA" id="ARBA00022452"/>
    </source>
</evidence>
<evidence type="ECO:0000256" key="6">
    <source>
        <dbReference type="ARBA" id="ARBA00023077"/>
    </source>
</evidence>
<proteinExistence type="inferred from homology"/>
<evidence type="ECO:0000256" key="10">
    <source>
        <dbReference type="PROSITE-ProRule" id="PRU01360"/>
    </source>
</evidence>
<dbReference type="Pfam" id="PF00593">
    <property type="entry name" value="TonB_dep_Rec_b-barrel"/>
    <property type="match status" value="1"/>
</dbReference>
<dbReference type="AlphaFoldDB" id="A0A6M9PY45"/>
<evidence type="ECO:0000256" key="9">
    <source>
        <dbReference type="ARBA" id="ARBA00023237"/>
    </source>
</evidence>
<dbReference type="GO" id="GO:0009279">
    <property type="term" value="C:cell outer membrane"/>
    <property type="evidence" value="ECO:0007669"/>
    <property type="project" value="UniProtKB-SubCell"/>
</dbReference>
<name>A0A6M9PY45_9BURK</name>
<evidence type="ECO:0000259" key="13">
    <source>
        <dbReference type="Pfam" id="PF07715"/>
    </source>
</evidence>
<keyword evidence="4 10" id="KW-1134">Transmembrane beta strand</keyword>
<dbReference type="PANTHER" id="PTHR30069">
    <property type="entry name" value="TONB-DEPENDENT OUTER MEMBRANE RECEPTOR"/>
    <property type="match status" value="1"/>
</dbReference>
<evidence type="ECO:0000256" key="8">
    <source>
        <dbReference type="ARBA" id="ARBA00023170"/>
    </source>
</evidence>
<evidence type="ECO:0000256" key="2">
    <source>
        <dbReference type="ARBA" id="ARBA00009810"/>
    </source>
</evidence>
<keyword evidence="7 10" id="KW-0472">Membrane</keyword>
<keyword evidence="3 10" id="KW-0813">Transport</keyword>
<keyword evidence="8 14" id="KW-0675">Receptor</keyword>
<dbReference type="EMBL" id="CP028942">
    <property type="protein sequence ID" value="QKM65669.1"/>
    <property type="molecule type" value="Genomic_DNA"/>
</dbReference>
<comment type="similarity">
    <text evidence="2 10 11">Belongs to the TonB-dependent receptor family.</text>
</comment>
<dbReference type="SUPFAM" id="SSF56935">
    <property type="entry name" value="Porins"/>
    <property type="match status" value="1"/>
</dbReference>
<dbReference type="PROSITE" id="PS52016">
    <property type="entry name" value="TONB_DEPENDENT_REC_3"/>
    <property type="match status" value="1"/>
</dbReference>